<sequence>GRKPLTFGKAKRDNVKHQRFPIDRYVKFGSGSGKSLTIDQVYNILMTLKHTESWVEAFKYIPDRKVVERYTEKKEAKSHDREKYVWRP</sequence>
<dbReference type="GO" id="GO:0005654">
    <property type="term" value="C:nucleoplasm"/>
    <property type="evidence" value="ECO:0007669"/>
    <property type="project" value="TreeGrafter"/>
</dbReference>
<dbReference type="GO" id="GO:0005739">
    <property type="term" value="C:mitochondrion"/>
    <property type="evidence" value="ECO:0007669"/>
    <property type="project" value="TreeGrafter"/>
</dbReference>
<dbReference type="GO" id="GO:0097745">
    <property type="term" value="P:mitochondrial tRNA 5'-end processing"/>
    <property type="evidence" value="ECO:0007669"/>
    <property type="project" value="TreeGrafter"/>
</dbReference>
<dbReference type="InterPro" id="IPR007356">
    <property type="entry name" value="tRNA_m1G_MeTrfase_euk"/>
</dbReference>
<dbReference type="EMBL" id="CAJOBH010026060">
    <property type="protein sequence ID" value="CAF4250294.1"/>
    <property type="molecule type" value="Genomic_DNA"/>
</dbReference>
<evidence type="ECO:0000256" key="3">
    <source>
        <dbReference type="ARBA" id="ARBA00022691"/>
    </source>
</evidence>
<name>A0A8S3H3W8_9BILA</name>
<dbReference type="Gene3D" id="3.40.1280.30">
    <property type="match status" value="1"/>
</dbReference>
<dbReference type="GO" id="GO:0070131">
    <property type="term" value="P:positive regulation of mitochondrial translation"/>
    <property type="evidence" value="ECO:0007669"/>
    <property type="project" value="TreeGrafter"/>
</dbReference>
<evidence type="ECO:0000256" key="2">
    <source>
        <dbReference type="ARBA" id="ARBA00022679"/>
    </source>
</evidence>
<dbReference type="PROSITE" id="PS51675">
    <property type="entry name" value="SAM_MT_TRM10"/>
    <property type="match status" value="1"/>
</dbReference>
<dbReference type="PANTHER" id="PTHR13563:SF5">
    <property type="entry name" value="TRNA METHYLTRANSFERASE 10 HOMOLOG C"/>
    <property type="match status" value="1"/>
</dbReference>
<dbReference type="GO" id="GO:0008168">
    <property type="term" value="F:methyltransferase activity"/>
    <property type="evidence" value="ECO:0007669"/>
    <property type="project" value="UniProtKB-KW"/>
</dbReference>
<evidence type="ECO:0000259" key="4">
    <source>
        <dbReference type="PROSITE" id="PS51675"/>
    </source>
</evidence>
<dbReference type="Proteomes" id="UP000681720">
    <property type="component" value="Unassembled WGS sequence"/>
</dbReference>
<keyword evidence="2" id="KW-0808">Transferase</keyword>
<gene>
    <name evidence="5" type="ORF">BYL167_LOCUS25520</name>
    <name evidence="6" type="ORF">GIL414_LOCUS68130</name>
</gene>
<keyword evidence="1" id="KW-0489">Methyltransferase</keyword>
<evidence type="ECO:0000313" key="7">
    <source>
        <dbReference type="Proteomes" id="UP000681720"/>
    </source>
</evidence>
<keyword evidence="3" id="KW-0949">S-adenosyl-L-methionine</keyword>
<accession>A0A8S3H3W8</accession>
<proteinExistence type="predicted"/>
<dbReference type="InterPro" id="IPR038459">
    <property type="entry name" value="MT_TRM10-typ_sf"/>
</dbReference>
<evidence type="ECO:0000313" key="5">
    <source>
        <dbReference type="EMBL" id="CAF4250294.1"/>
    </source>
</evidence>
<organism evidence="6 7">
    <name type="scientific">Rotaria magnacalcarata</name>
    <dbReference type="NCBI Taxonomy" id="392030"/>
    <lineage>
        <taxon>Eukaryota</taxon>
        <taxon>Metazoa</taxon>
        <taxon>Spiralia</taxon>
        <taxon>Gnathifera</taxon>
        <taxon>Rotifera</taxon>
        <taxon>Eurotatoria</taxon>
        <taxon>Bdelloidea</taxon>
        <taxon>Philodinida</taxon>
        <taxon>Philodinidae</taxon>
        <taxon>Rotaria</taxon>
    </lineage>
</organism>
<dbReference type="PANTHER" id="PTHR13563">
    <property type="entry name" value="TRNA (GUANINE-9-) METHYLTRANSFERASE"/>
    <property type="match status" value="1"/>
</dbReference>
<dbReference type="AlphaFoldDB" id="A0A8S3H3W8"/>
<protein>
    <recommendedName>
        <fullName evidence="4">SAM-dependent MTase TRM10-type domain-containing protein</fullName>
    </recommendedName>
</protein>
<feature type="non-terminal residue" evidence="6">
    <location>
        <position position="1"/>
    </location>
</feature>
<reference evidence="6" key="1">
    <citation type="submission" date="2021-02" db="EMBL/GenBank/DDBJ databases">
        <authorList>
            <person name="Nowell W R."/>
        </authorList>
    </citation>
    <scope>NUCLEOTIDE SEQUENCE</scope>
</reference>
<comment type="caution">
    <text evidence="6">The sequence shown here is derived from an EMBL/GenBank/DDBJ whole genome shotgun (WGS) entry which is preliminary data.</text>
</comment>
<evidence type="ECO:0000313" key="6">
    <source>
        <dbReference type="EMBL" id="CAF5177312.1"/>
    </source>
</evidence>
<dbReference type="GO" id="GO:0032259">
    <property type="term" value="P:methylation"/>
    <property type="evidence" value="ECO:0007669"/>
    <property type="project" value="UniProtKB-KW"/>
</dbReference>
<dbReference type="GO" id="GO:0000049">
    <property type="term" value="F:tRNA binding"/>
    <property type="evidence" value="ECO:0007669"/>
    <property type="project" value="TreeGrafter"/>
</dbReference>
<dbReference type="InterPro" id="IPR028564">
    <property type="entry name" value="MT_TRM10-typ"/>
</dbReference>
<dbReference type="EMBL" id="CAJOBJ010327374">
    <property type="protein sequence ID" value="CAF5177312.1"/>
    <property type="molecule type" value="Genomic_DNA"/>
</dbReference>
<dbReference type="Proteomes" id="UP000681967">
    <property type="component" value="Unassembled WGS sequence"/>
</dbReference>
<feature type="domain" description="SAM-dependent MTase TRM10-type" evidence="4">
    <location>
        <begin position="1"/>
        <end position="68"/>
    </location>
</feature>
<evidence type="ECO:0000256" key="1">
    <source>
        <dbReference type="ARBA" id="ARBA00022603"/>
    </source>
</evidence>